<dbReference type="RefSeq" id="WP_140359665.1">
    <property type="nucleotide sequence ID" value="NZ_CP114196.1"/>
</dbReference>
<protein>
    <recommendedName>
        <fullName evidence="2">Large polyvalent protein associated domain-containing protein</fullName>
    </recommendedName>
</protein>
<proteinExistence type="predicted"/>
<dbReference type="AlphaFoldDB" id="A0AA47JN87"/>
<evidence type="ECO:0000259" key="2">
    <source>
        <dbReference type="Pfam" id="PF18840"/>
    </source>
</evidence>
<feature type="domain" description="Large polyvalent protein associated" evidence="2">
    <location>
        <begin position="3"/>
        <end position="83"/>
    </location>
</feature>
<gene>
    <name evidence="3" type="ORF">O1Q84_25955</name>
</gene>
<reference evidence="3" key="1">
    <citation type="submission" date="2022-12" db="EMBL/GenBank/DDBJ databases">
        <title>Vibrio parahaemolyticus become highly virulent by producing novel Tc toxins.</title>
        <authorList>
            <person name="Yang F."/>
            <person name="You Y."/>
            <person name="Lai Q."/>
            <person name="Xu L."/>
            <person name="Li F."/>
        </authorList>
    </citation>
    <scope>NUCLEOTIDE SEQUENCE</scope>
    <source>
        <strain evidence="3">Vp-HL-202005</strain>
        <plasmid evidence="3">pHLA</plasmid>
    </source>
</reference>
<geneLocation type="plasmid" evidence="3 4">
    <name>pHLA</name>
</geneLocation>
<keyword evidence="3" id="KW-0614">Plasmid</keyword>
<dbReference type="InterPro" id="IPR041045">
    <property type="entry name" value="LPD25"/>
</dbReference>
<dbReference type="EMBL" id="CP114196">
    <property type="protein sequence ID" value="WAT93769.1"/>
    <property type="molecule type" value="Genomic_DNA"/>
</dbReference>
<evidence type="ECO:0000256" key="1">
    <source>
        <dbReference type="SAM" id="Coils"/>
    </source>
</evidence>
<dbReference type="Pfam" id="PF18840">
    <property type="entry name" value="LPD25"/>
    <property type="match status" value="1"/>
</dbReference>
<organism evidence="3 4">
    <name type="scientific">Vibrio parahaemolyticus</name>
    <dbReference type="NCBI Taxonomy" id="670"/>
    <lineage>
        <taxon>Bacteria</taxon>
        <taxon>Pseudomonadati</taxon>
        <taxon>Pseudomonadota</taxon>
        <taxon>Gammaproteobacteria</taxon>
        <taxon>Vibrionales</taxon>
        <taxon>Vibrionaceae</taxon>
        <taxon>Vibrio</taxon>
    </lineage>
</organism>
<dbReference type="Proteomes" id="UP001156560">
    <property type="component" value="Plasmid pHLA"/>
</dbReference>
<name>A0AA47JN87_VIBPH</name>
<accession>A0AA47JN87</accession>
<keyword evidence="1" id="KW-0175">Coiled coil</keyword>
<sequence>MIKPISVTVLFSESKMLEEKDYSIEDFEQLAHEVAAKCELGYEKTDVKVTFDSGTIFNIDLSLGRGCDKSIKERLGKLKSYVEEFKERLTREELLEFGFLTKVDLEDIDNSKNKALYSSIIAEEAKRKEEEEKKAYEERQKRIMEHRKAVEAFQDNLSIPEDAQAVIVAKFTSMSDRSDPYTDYYETQTNRTIILAWSKHTRDLFSEMRKAALNHQDTAALSDKELSTEHREKYSMGRGFYLTNKDYIRCGIEIRKIVLNTNDKKSSVPYGEIAIPEKKVTGKKTENSSNQSEVDLKNSIVGKAKPIEVMHHTKKGHLVFVVNFEEKQSPDVFKSLLSVAKENNGYYSKFKSDGAIPGFHFTDRSDVNGFFKCIGMLADYSCLNEPSSNGQQDNSTKEPIKLNQSEFVSVESGKVKEGQGSSYIKSMIANKKKQHEDVKKWIGFTKVITVQVGSFPQEQIDKQSFLDMSELFLMSEPIVSNNTVVYSYEDTIFTLELEANISLNVH</sequence>
<evidence type="ECO:0000313" key="4">
    <source>
        <dbReference type="Proteomes" id="UP001156560"/>
    </source>
</evidence>
<feature type="coiled-coil region" evidence="1">
    <location>
        <begin position="119"/>
        <end position="156"/>
    </location>
</feature>
<evidence type="ECO:0000313" key="3">
    <source>
        <dbReference type="EMBL" id="WAT93769.1"/>
    </source>
</evidence>